<evidence type="ECO:0000313" key="2">
    <source>
        <dbReference type="EMBL" id="GFP26361.1"/>
    </source>
</evidence>
<protein>
    <submittedName>
        <fullName evidence="2">Uncharacterized protein</fullName>
    </submittedName>
</protein>
<feature type="transmembrane region" description="Helical" evidence="1">
    <location>
        <begin position="81"/>
        <end position="102"/>
    </location>
</feature>
<proteinExistence type="predicted"/>
<evidence type="ECO:0000256" key="1">
    <source>
        <dbReference type="SAM" id="Phobius"/>
    </source>
</evidence>
<keyword evidence="1" id="KW-0472">Membrane</keyword>
<comment type="caution">
    <text evidence="2">The sequence shown here is derived from an EMBL/GenBank/DDBJ whole genome shotgun (WGS) entry which is preliminary data.</text>
</comment>
<keyword evidence="1" id="KW-1133">Transmembrane helix</keyword>
<evidence type="ECO:0000313" key="3">
    <source>
        <dbReference type="Proteomes" id="UP000543224"/>
    </source>
</evidence>
<sequence length="198" mass="21495">SLAIASATTLALYGLFPSAFRDTPALPEFMLFFGSLTVIAHLFATPSVLSVTVQVGCMFALALMSRETKTYFVTKPKVSVVLLFLPLSMFSTTFNTLIHWLLHRALGESHAIPTHPERVLASFEIRGSMVLANVWEELLRLGTYLSGLTTGWRAGLLWAVGHTLPEAARPGKVGLAVPIGQEHAFNVWAGLGFILALT</sequence>
<feature type="non-terminal residue" evidence="2">
    <location>
        <position position="198"/>
    </location>
</feature>
<organism evidence="2 3">
    <name type="scientific">Candidatus Hakubella thermalkaliphila</name>
    <dbReference type="NCBI Taxonomy" id="2754717"/>
    <lineage>
        <taxon>Bacteria</taxon>
        <taxon>Bacillati</taxon>
        <taxon>Actinomycetota</taxon>
        <taxon>Actinomycetota incertae sedis</taxon>
        <taxon>Candidatus Hakubellales</taxon>
        <taxon>Candidatus Hakubellaceae</taxon>
        <taxon>Candidatus Hakubella</taxon>
    </lineage>
</organism>
<feature type="transmembrane region" description="Helical" evidence="1">
    <location>
        <begin position="31"/>
        <end position="61"/>
    </location>
</feature>
<accession>A0A6V8P5F8</accession>
<gene>
    <name evidence="2" type="ORF">HKBW3S25_01853</name>
</gene>
<feature type="non-terminal residue" evidence="2">
    <location>
        <position position="1"/>
    </location>
</feature>
<dbReference type="AlphaFoldDB" id="A0A6V8P5F8"/>
<reference evidence="2 3" key="1">
    <citation type="journal article" date="2020" name="Front. Microbiol.">
        <title>Single-cell genomics of novel Actinobacteria with the Wood-Ljungdahl pathway discovered in a serpentinizing system.</title>
        <authorList>
            <person name="Merino N."/>
            <person name="Kawai M."/>
            <person name="Boyd E.S."/>
            <person name="Colman D.R."/>
            <person name="McGlynn S.E."/>
            <person name="Nealson K.H."/>
            <person name="Kurokawa K."/>
            <person name="Hongoh Y."/>
        </authorList>
    </citation>
    <scope>NUCLEOTIDE SEQUENCE [LARGE SCALE GENOMIC DNA]</scope>
    <source>
        <strain evidence="2 3">S25</strain>
    </source>
</reference>
<name>A0A6V8P5F8_9ACTN</name>
<dbReference type="Proteomes" id="UP000543224">
    <property type="component" value="Unassembled WGS sequence"/>
</dbReference>
<keyword evidence="1" id="KW-0812">Transmembrane</keyword>
<dbReference type="EMBL" id="BLRX01000552">
    <property type="protein sequence ID" value="GFP26361.1"/>
    <property type="molecule type" value="Genomic_DNA"/>
</dbReference>